<feature type="compositionally biased region" description="Basic and acidic residues" evidence="1">
    <location>
        <begin position="670"/>
        <end position="684"/>
    </location>
</feature>
<dbReference type="InterPro" id="IPR031620">
    <property type="entry name" value="DCAF17"/>
</dbReference>
<feature type="compositionally biased region" description="Acidic residues" evidence="1">
    <location>
        <begin position="707"/>
        <end position="724"/>
    </location>
</feature>
<evidence type="ECO:0000256" key="1">
    <source>
        <dbReference type="SAM" id="MobiDB-lite"/>
    </source>
</evidence>
<comment type="caution">
    <text evidence="2">The sequence shown here is derived from an EMBL/GenBank/DDBJ whole genome shotgun (WGS) entry which is preliminary data.</text>
</comment>
<dbReference type="GO" id="GO:0016567">
    <property type="term" value="P:protein ubiquitination"/>
    <property type="evidence" value="ECO:0007669"/>
    <property type="project" value="InterPro"/>
</dbReference>
<proteinExistence type="predicted"/>
<dbReference type="AlphaFoldDB" id="A0AAV2PP53"/>
<evidence type="ECO:0000313" key="3">
    <source>
        <dbReference type="Proteomes" id="UP001497623"/>
    </source>
</evidence>
<accession>A0AAV2PP53</accession>
<dbReference type="GO" id="GO:0080008">
    <property type="term" value="C:Cul4-RING E3 ubiquitin ligase complex"/>
    <property type="evidence" value="ECO:0007669"/>
    <property type="project" value="TreeGrafter"/>
</dbReference>
<feature type="compositionally biased region" description="Basic and acidic residues" evidence="1">
    <location>
        <begin position="778"/>
        <end position="788"/>
    </location>
</feature>
<dbReference type="Pfam" id="PF15802">
    <property type="entry name" value="DCAF17"/>
    <property type="match status" value="1"/>
</dbReference>
<feature type="region of interest" description="Disordered" evidence="1">
    <location>
        <begin position="614"/>
        <end position="742"/>
    </location>
</feature>
<feature type="compositionally biased region" description="Basic and acidic residues" evidence="1">
    <location>
        <begin position="873"/>
        <end position="898"/>
    </location>
</feature>
<gene>
    <name evidence="2" type="ORF">MNOR_LOCUS1633</name>
</gene>
<evidence type="ECO:0000313" key="2">
    <source>
        <dbReference type="EMBL" id="CAL4060878.1"/>
    </source>
</evidence>
<organism evidence="2 3">
    <name type="scientific">Meganyctiphanes norvegica</name>
    <name type="common">Northern krill</name>
    <name type="synonym">Thysanopoda norvegica</name>
    <dbReference type="NCBI Taxonomy" id="48144"/>
    <lineage>
        <taxon>Eukaryota</taxon>
        <taxon>Metazoa</taxon>
        <taxon>Ecdysozoa</taxon>
        <taxon>Arthropoda</taxon>
        <taxon>Crustacea</taxon>
        <taxon>Multicrustacea</taxon>
        <taxon>Malacostraca</taxon>
        <taxon>Eumalacostraca</taxon>
        <taxon>Eucarida</taxon>
        <taxon>Euphausiacea</taxon>
        <taxon>Euphausiidae</taxon>
        <taxon>Meganyctiphanes</taxon>
    </lineage>
</organism>
<dbReference type="EMBL" id="CAXKWB010000444">
    <property type="protein sequence ID" value="CAL4060878.1"/>
    <property type="molecule type" value="Genomic_DNA"/>
</dbReference>
<feature type="compositionally biased region" description="Basic and acidic residues" evidence="1">
    <location>
        <begin position="725"/>
        <end position="742"/>
    </location>
</feature>
<reference evidence="2 3" key="1">
    <citation type="submission" date="2024-05" db="EMBL/GenBank/DDBJ databases">
        <authorList>
            <person name="Wallberg A."/>
        </authorList>
    </citation>
    <scope>NUCLEOTIDE SEQUENCE [LARGE SCALE GENOMIC DNA]</scope>
</reference>
<feature type="compositionally biased region" description="Polar residues" evidence="1">
    <location>
        <begin position="685"/>
        <end position="695"/>
    </location>
</feature>
<dbReference type="PANTHER" id="PTHR14815:SF2">
    <property type="entry name" value="DDB1- AND CUL4-ASSOCIATED FACTOR 17"/>
    <property type="match status" value="1"/>
</dbReference>
<name>A0AAV2PP53_MEGNR</name>
<protein>
    <submittedName>
        <fullName evidence="2">Uncharacterized protein</fullName>
    </submittedName>
</protein>
<sequence length="915" mass="106310">MGRLRYTHVTTALIGREYGTPSHTWLGLQILRCVLSGPERSWKQVLHIKENSLIEVAEDLLWITNPSAPASERGCSVMQRIGMDGKRLRLYRATLQPRLKEHLIYDLPSNVYDGALPDNEYRHVMLMLRKGNLLTRHDLCTGTMYDTLPLGSNFQCNTLMWSPTQDLLAIKSGKVKVPDQPECCFQYQIFNLHPLKKLTFFIIHGKHFPAVEDKKKYGKLRDTEIHEGLLLIITDKSYVLLYDADEVIAQSKNLKIISSDESPSSISSSFAVVTAPPLLFASWVHQDILSIGARYYIRGVNDSMLEVRELASQELVINGQVTWGDYSDQQIAPDYLLFHPDDSNRVIHARSRDVRVLALKEDGKGQQCLEEEFRYSNYKDDKTTKRISQFSRSGRLLKTTFVWDDSFNEAVTYDIDRDMDIFAVLEARRDVEHNCSIIKKVIMFNSNNYEVKSQVIINERVDGDIETNRTSLFLARDTLSIVIRNSSGHTLLMYRLVENFTKGKKKESTSNHKIRQKDYEGQNLVKKKYLRKSRKTRTMESDDEDYMERRTVQRNRKTEIRQINSDDESIENTTRTRRAGITGREINEDYVEYSPKTNKRTKLKCRESDDEYVVGKLEGRGRSQLTGADRGESSKESMMESRNKRMNRNKIIYSDTEYDEGTNTVIGSKYNERKGENKDDKDIENNSMPSTSTDNKWIRIRGWRDNDSDDVGDEDDDEDDDEANEGNRDTEAEKIKNIYRRDKKDRENLLCDTITNVKVKHKRRKLESDDDYIPPSLSKDKSFEEFNEKLSGNSNEVKFEKIENRPKRKRKPKDGHDYIPSNSCKNKHNKNSDEGESDSSENSPKPKTENDKVKSNIYHGDDTEPSTSNRRTRNIEIRWWGEEKNSSEEYSSDTRYESDSDFEVEFEKKRSKRSM</sequence>
<dbReference type="Proteomes" id="UP001497623">
    <property type="component" value="Unassembled WGS sequence"/>
</dbReference>
<feature type="compositionally biased region" description="Basic and acidic residues" evidence="1">
    <location>
        <begin position="629"/>
        <end position="643"/>
    </location>
</feature>
<feature type="region of interest" description="Disordered" evidence="1">
    <location>
        <begin position="761"/>
        <end position="915"/>
    </location>
</feature>
<keyword evidence="3" id="KW-1185">Reference proteome</keyword>
<feature type="non-terminal residue" evidence="2">
    <location>
        <position position="915"/>
    </location>
</feature>
<feature type="compositionally biased region" description="Basic and acidic residues" evidence="1">
    <location>
        <begin position="844"/>
        <end position="862"/>
    </location>
</feature>
<dbReference type="PANTHER" id="PTHR14815">
    <property type="entry name" value="DDB1- AND CUL4-ASSOCIATED FACTOR 17"/>
    <property type="match status" value="1"/>
</dbReference>